<keyword evidence="1" id="KW-0648">Protein biosynthesis</keyword>
<dbReference type="Pfam" id="PF02824">
    <property type="entry name" value="TGS"/>
    <property type="match status" value="1"/>
</dbReference>
<dbReference type="SUPFAM" id="SSF55186">
    <property type="entry name" value="ThrRS/AlaRS common domain"/>
    <property type="match status" value="1"/>
</dbReference>
<dbReference type="PANTHER" id="PTHR11451">
    <property type="entry name" value="THREONINE-TRNA LIGASE"/>
    <property type="match status" value="1"/>
</dbReference>
<dbReference type="GO" id="GO:0000166">
    <property type="term" value="F:nucleotide binding"/>
    <property type="evidence" value="ECO:0007669"/>
    <property type="project" value="InterPro"/>
</dbReference>
<evidence type="ECO:0000313" key="3">
    <source>
        <dbReference type="EMBL" id="CAD7278699.1"/>
    </source>
</evidence>
<dbReference type="OrthoDB" id="5870821at2759"/>
<dbReference type="GO" id="GO:0005739">
    <property type="term" value="C:mitochondrion"/>
    <property type="evidence" value="ECO:0007669"/>
    <property type="project" value="TreeGrafter"/>
</dbReference>
<dbReference type="InterPro" id="IPR012676">
    <property type="entry name" value="TGS-like"/>
</dbReference>
<evidence type="ECO:0000313" key="4">
    <source>
        <dbReference type="Proteomes" id="UP000678499"/>
    </source>
</evidence>
<gene>
    <name evidence="3" type="ORF">NMOB1V02_LOCUS6396</name>
</gene>
<dbReference type="CDD" id="cd01667">
    <property type="entry name" value="TGS_ThrRS"/>
    <property type="match status" value="1"/>
</dbReference>
<dbReference type="Gene3D" id="3.30.980.10">
    <property type="entry name" value="Threonyl-trna Synthetase, Chain A, domain 2"/>
    <property type="match status" value="1"/>
</dbReference>
<name>A0A7R9BQE8_9CRUS</name>
<feature type="domain" description="TGS" evidence="2">
    <location>
        <begin position="58"/>
        <end position="129"/>
    </location>
</feature>
<proteinExistence type="predicted"/>
<dbReference type="Gene3D" id="3.10.20.30">
    <property type="match status" value="1"/>
</dbReference>
<reference evidence="3" key="1">
    <citation type="submission" date="2020-11" db="EMBL/GenBank/DDBJ databases">
        <authorList>
            <person name="Tran Van P."/>
        </authorList>
    </citation>
    <scope>NUCLEOTIDE SEQUENCE</scope>
</reference>
<dbReference type="PROSITE" id="PS51880">
    <property type="entry name" value="TGS"/>
    <property type="match status" value="1"/>
</dbReference>
<dbReference type="PANTHER" id="PTHR11451:SF44">
    <property type="entry name" value="THREONINE--TRNA LIGASE, CHLOROPLASTIC_MITOCHONDRIAL 2"/>
    <property type="match status" value="1"/>
</dbReference>
<dbReference type="InterPro" id="IPR012675">
    <property type="entry name" value="Beta-grasp_dom_sf"/>
</dbReference>
<evidence type="ECO:0000256" key="1">
    <source>
        <dbReference type="ARBA" id="ARBA00022917"/>
    </source>
</evidence>
<dbReference type="SUPFAM" id="SSF81271">
    <property type="entry name" value="TGS-like"/>
    <property type="match status" value="1"/>
</dbReference>
<protein>
    <recommendedName>
        <fullName evidence="2">TGS domain-containing protein</fullName>
    </recommendedName>
</protein>
<keyword evidence="4" id="KW-1185">Reference proteome</keyword>
<dbReference type="InterPro" id="IPR018163">
    <property type="entry name" value="Thr/Ala-tRNA-synth_IIc_edit"/>
</dbReference>
<sequence length="336" mass="37291">MVGSSMHQVKTGLSFLRQRAFVRFCSGYTSAANALTDRKEVVPNAAIAFNAEKGRQWSLISRIEKVQVRFKGIPKDCTMLMNKLQSTPFDCAKHLSENWMKRAAIAEVDGKPWDMHRPLESDCELRLISLDAPDAALTEANAAFWRSCAMMLGAVASSSFKSEIRSFPYSFPPPNVRSGSFVYDVVLEGLESWSPSKDELRLMSTQMVKLAGKNFPFEFLRVTAERAQEIMRDNPFKVAQLPSIAAANNGQVTLYKVGNYVDISKGPMIGRTGQLGRCTVTAVRKHEIEGGPSLYRFQGVALPSNIMLNHFAYGLIEERGRKLNPAKMPTAVPSLS</sequence>
<dbReference type="AlphaFoldDB" id="A0A7R9BQE8"/>
<dbReference type="EMBL" id="CAJPEX010001321">
    <property type="protein sequence ID" value="CAG0918851.1"/>
    <property type="molecule type" value="Genomic_DNA"/>
</dbReference>
<organism evidence="3">
    <name type="scientific">Notodromas monacha</name>
    <dbReference type="NCBI Taxonomy" id="399045"/>
    <lineage>
        <taxon>Eukaryota</taxon>
        <taxon>Metazoa</taxon>
        <taxon>Ecdysozoa</taxon>
        <taxon>Arthropoda</taxon>
        <taxon>Crustacea</taxon>
        <taxon>Oligostraca</taxon>
        <taxon>Ostracoda</taxon>
        <taxon>Podocopa</taxon>
        <taxon>Podocopida</taxon>
        <taxon>Cypridocopina</taxon>
        <taxon>Cypridoidea</taxon>
        <taxon>Cyprididae</taxon>
        <taxon>Notodromas</taxon>
    </lineage>
</organism>
<accession>A0A7R9BQE8</accession>
<dbReference type="Proteomes" id="UP000678499">
    <property type="component" value="Unassembled WGS sequence"/>
</dbReference>
<dbReference type="InterPro" id="IPR004095">
    <property type="entry name" value="TGS"/>
</dbReference>
<dbReference type="GO" id="GO:0006435">
    <property type="term" value="P:threonyl-tRNA aminoacylation"/>
    <property type="evidence" value="ECO:0007669"/>
    <property type="project" value="TreeGrafter"/>
</dbReference>
<dbReference type="EMBL" id="OA883358">
    <property type="protein sequence ID" value="CAD7278699.1"/>
    <property type="molecule type" value="Genomic_DNA"/>
</dbReference>
<dbReference type="GO" id="GO:0004829">
    <property type="term" value="F:threonine-tRNA ligase activity"/>
    <property type="evidence" value="ECO:0007669"/>
    <property type="project" value="TreeGrafter"/>
</dbReference>
<evidence type="ECO:0000259" key="2">
    <source>
        <dbReference type="PROSITE" id="PS51880"/>
    </source>
</evidence>